<name>A0AAJ0B6S2_9PEZI</name>
<dbReference type="InterPro" id="IPR029058">
    <property type="entry name" value="AB_hydrolase_fold"/>
</dbReference>
<dbReference type="PANTHER" id="PTHR33428">
    <property type="entry name" value="CHLOROPHYLLASE-2, CHLOROPLASTIC"/>
    <property type="match status" value="1"/>
</dbReference>
<dbReference type="AlphaFoldDB" id="A0AAJ0B6S2"/>
<dbReference type="PANTHER" id="PTHR33428:SF14">
    <property type="entry name" value="CARBOXYLESTERASE TYPE B DOMAIN-CONTAINING PROTEIN"/>
    <property type="match status" value="1"/>
</dbReference>
<dbReference type="Gene3D" id="3.40.50.1820">
    <property type="entry name" value="alpha/beta hydrolase"/>
    <property type="match status" value="1"/>
</dbReference>
<accession>A0AAJ0B6S2</accession>
<sequence length="337" mass="35629">MAPLSTFLKAFAATRHASNISSVLGLVARQTGTFVPKPGYFPEKGDDTIAGGIFCISLSDLATYLSKTGNNPASTGSESPRGQGAATSGSGPYPAQAFTDPSLTKHTIFAPKTPPPANVSLPFIAWGNGGCGTDPMSFKNFLIEIASHGYVIAADGVAGGNIGSSQTMVSTMRASLDWAMAGGAAKYGNVNVTAMTTMGQSCGGLESMSTAYHDDRVKRIILLNIAIFQDDRRYLLQEIKVPVAYFVGALKLDMGAPNAEKDYKLLNAGLPAYKASLDTGHGGTYAATNGGKFGKAVVNYLEWQWRGDPKSKAMLLDPNSADSLVKDKWTVEYKNWT</sequence>
<gene>
    <name evidence="2" type="ORF">QBC47DRAFT_365272</name>
</gene>
<feature type="region of interest" description="Disordered" evidence="1">
    <location>
        <begin position="70"/>
        <end position="93"/>
    </location>
</feature>
<dbReference type="SUPFAM" id="SSF53474">
    <property type="entry name" value="alpha/beta-Hydrolases"/>
    <property type="match status" value="1"/>
</dbReference>
<organism evidence="2 3">
    <name type="scientific">Echria macrotheca</name>
    <dbReference type="NCBI Taxonomy" id="438768"/>
    <lineage>
        <taxon>Eukaryota</taxon>
        <taxon>Fungi</taxon>
        <taxon>Dikarya</taxon>
        <taxon>Ascomycota</taxon>
        <taxon>Pezizomycotina</taxon>
        <taxon>Sordariomycetes</taxon>
        <taxon>Sordariomycetidae</taxon>
        <taxon>Sordariales</taxon>
        <taxon>Schizotheciaceae</taxon>
        <taxon>Echria</taxon>
    </lineage>
</organism>
<dbReference type="EMBL" id="MU839847">
    <property type="protein sequence ID" value="KAK1750381.1"/>
    <property type="molecule type" value="Genomic_DNA"/>
</dbReference>
<comment type="caution">
    <text evidence="2">The sequence shown here is derived from an EMBL/GenBank/DDBJ whole genome shotgun (WGS) entry which is preliminary data.</text>
</comment>
<protein>
    <submittedName>
        <fullName evidence="2">Uncharacterized protein</fullName>
    </submittedName>
</protein>
<keyword evidence="3" id="KW-1185">Reference proteome</keyword>
<evidence type="ECO:0000313" key="3">
    <source>
        <dbReference type="Proteomes" id="UP001239445"/>
    </source>
</evidence>
<evidence type="ECO:0000256" key="1">
    <source>
        <dbReference type="SAM" id="MobiDB-lite"/>
    </source>
</evidence>
<proteinExistence type="predicted"/>
<reference evidence="2" key="1">
    <citation type="submission" date="2023-06" db="EMBL/GenBank/DDBJ databases">
        <title>Genome-scale phylogeny and comparative genomics of the fungal order Sordariales.</title>
        <authorList>
            <consortium name="Lawrence Berkeley National Laboratory"/>
            <person name="Hensen N."/>
            <person name="Bonometti L."/>
            <person name="Westerberg I."/>
            <person name="Brannstrom I.O."/>
            <person name="Guillou S."/>
            <person name="Cros-Aarteil S."/>
            <person name="Calhoun S."/>
            <person name="Haridas S."/>
            <person name="Kuo A."/>
            <person name="Mondo S."/>
            <person name="Pangilinan J."/>
            <person name="Riley R."/>
            <person name="Labutti K."/>
            <person name="Andreopoulos B."/>
            <person name="Lipzen A."/>
            <person name="Chen C."/>
            <person name="Yanf M."/>
            <person name="Daum C."/>
            <person name="Ng V."/>
            <person name="Clum A."/>
            <person name="Steindorff A."/>
            <person name="Ohm R."/>
            <person name="Martin F."/>
            <person name="Silar P."/>
            <person name="Natvig D."/>
            <person name="Lalanne C."/>
            <person name="Gautier V."/>
            <person name="Ament-Velasquez S.L."/>
            <person name="Kruys A."/>
            <person name="Hutchinson M.I."/>
            <person name="Powell A.J."/>
            <person name="Barry K."/>
            <person name="Miller A.N."/>
            <person name="Grigoriev I.V."/>
            <person name="Debuchy R."/>
            <person name="Gladieux P."/>
            <person name="Thoren M.H."/>
            <person name="Johannesson H."/>
        </authorList>
    </citation>
    <scope>NUCLEOTIDE SEQUENCE</scope>
    <source>
        <strain evidence="2">PSN4</strain>
    </source>
</reference>
<evidence type="ECO:0000313" key="2">
    <source>
        <dbReference type="EMBL" id="KAK1750381.1"/>
    </source>
</evidence>
<dbReference type="Proteomes" id="UP001239445">
    <property type="component" value="Unassembled WGS sequence"/>
</dbReference>
<feature type="compositionally biased region" description="Polar residues" evidence="1">
    <location>
        <begin position="70"/>
        <end position="90"/>
    </location>
</feature>